<dbReference type="STRING" id="856793.MICA_2355"/>
<dbReference type="RefSeq" id="WP_014103880.1">
    <property type="nucleotide sequence ID" value="NC_016026.1"/>
</dbReference>
<accession>G2KMG4</accession>
<proteinExistence type="predicted"/>
<evidence type="ECO:0000313" key="2">
    <source>
        <dbReference type="Proteomes" id="UP000009286"/>
    </source>
</evidence>
<sequence length="158" mass="17469">MTLKTLFRAAAAHLFGGPVVQKKIDGFDVSLDRQDNGCFVFRVRANGQNPEYPAQDEPVLMSFRRKANPGSGTTKAMQGPEVIVHNSARYVGFELVEVFNNGKDFVGRYTPDHHGVILRADIVYADGQTGSAAMGAWVRKSDQEKPDWKKLGRGPMMI</sequence>
<name>G2KMG4_MICAA</name>
<dbReference type="KEGG" id="mai:MICA_2355"/>
<protein>
    <submittedName>
        <fullName evidence="1">Uncharacterized protein</fullName>
    </submittedName>
</protein>
<gene>
    <name evidence="1" type="ordered locus">MICA_2355</name>
</gene>
<evidence type="ECO:0000313" key="1">
    <source>
        <dbReference type="EMBL" id="AEP10657.1"/>
    </source>
</evidence>
<dbReference type="Proteomes" id="UP000009286">
    <property type="component" value="Chromosome"/>
</dbReference>
<dbReference type="AlphaFoldDB" id="G2KMG4"/>
<keyword evidence="2" id="KW-1185">Reference proteome</keyword>
<reference evidence="1 2" key="1">
    <citation type="journal article" date="2011" name="BMC Genomics">
        <title>Genomic insights into an obligate epibiotic bacterial predator: Micavibrio aeruginosavorus ARL-13.</title>
        <authorList>
            <person name="Wang Z."/>
            <person name="Kadouri D."/>
            <person name="Wu M."/>
        </authorList>
    </citation>
    <scope>NUCLEOTIDE SEQUENCE [LARGE SCALE GENOMIC DNA]</scope>
    <source>
        <strain evidence="1 2">ARL-13</strain>
    </source>
</reference>
<dbReference type="OrthoDB" id="9824027at2"/>
<dbReference type="EMBL" id="CP002382">
    <property type="protein sequence ID" value="AEP10657.1"/>
    <property type="molecule type" value="Genomic_DNA"/>
</dbReference>
<organism evidence="1 2">
    <name type="scientific">Micavibrio aeruginosavorus (strain ARL-13)</name>
    <dbReference type="NCBI Taxonomy" id="856793"/>
    <lineage>
        <taxon>Bacteria</taxon>
        <taxon>Pseudomonadati</taxon>
        <taxon>Bdellovibrionota</taxon>
        <taxon>Bdellovibrionia</taxon>
        <taxon>Bdellovibrionales</taxon>
        <taxon>Pseudobdellovibrionaceae</taxon>
        <taxon>Micavibrio</taxon>
    </lineage>
</organism>
<dbReference type="HOGENOM" id="CLU_1667355_0_0_5"/>